<organism evidence="1 2">
    <name type="scientific">Centaurea solstitialis</name>
    <name type="common">yellow star-thistle</name>
    <dbReference type="NCBI Taxonomy" id="347529"/>
    <lineage>
        <taxon>Eukaryota</taxon>
        <taxon>Viridiplantae</taxon>
        <taxon>Streptophyta</taxon>
        <taxon>Embryophyta</taxon>
        <taxon>Tracheophyta</taxon>
        <taxon>Spermatophyta</taxon>
        <taxon>Magnoliopsida</taxon>
        <taxon>eudicotyledons</taxon>
        <taxon>Gunneridae</taxon>
        <taxon>Pentapetalae</taxon>
        <taxon>asterids</taxon>
        <taxon>campanulids</taxon>
        <taxon>Asterales</taxon>
        <taxon>Asteraceae</taxon>
        <taxon>Carduoideae</taxon>
        <taxon>Cardueae</taxon>
        <taxon>Centaureinae</taxon>
        <taxon>Centaurea</taxon>
    </lineage>
</organism>
<dbReference type="PROSITE" id="PS00141">
    <property type="entry name" value="ASP_PROTEASE"/>
    <property type="match status" value="1"/>
</dbReference>
<name>A0AA38SS55_9ASTR</name>
<protein>
    <submittedName>
        <fullName evidence="1">Uncharacterized protein</fullName>
    </submittedName>
</protein>
<dbReference type="Proteomes" id="UP001172457">
    <property type="component" value="Chromosome 8"/>
</dbReference>
<dbReference type="GO" id="GO:0004190">
    <property type="term" value="F:aspartic-type endopeptidase activity"/>
    <property type="evidence" value="ECO:0007669"/>
    <property type="project" value="InterPro"/>
</dbReference>
<reference evidence="1" key="1">
    <citation type="submission" date="2023-03" db="EMBL/GenBank/DDBJ databases">
        <title>Chromosome-scale reference genome and RAD-based genetic map of yellow starthistle (Centaurea solstitialis) reveal putative structural variation and QTLs associated with invader traits.</title>
        <authorList>
            <person name="Reatini B."/>
            <person name="Cang F.A."/>
            <person name="Jiang Q."/>
            <person name="Mckibben M.T.W."/>
            <person name="Barker M.S."/>
            <person name="Rieseberg L.H."/>
            <person name="Dlugosch K.M."/>
        </authorList>
    </citation>
    <scope>NUCLEOTIDE SEQUENCE</scope>
    <source>
        <strain evidence="1">CAN-66</strain>
        <tissue evidence="1">Leaf</tissue>
    </source>
</reference>
<dbReference type="AlphaFoldDB" id="A0AA38SS55"/>
<dbReference type="CDD" id="cd00303">
    <property type="entry name" value="retropepsin_like"/>
    <property type="match status" value="1"/>
</dbReference>
<gene>
    <name evidence="1" type="ORF">OSB04_030975</name>
</gene>
<dbReference type="InterPro" id="IPR001969">
    <property type="entry name" value="Aspartic_peptidase_AS"/>
</dbReference>
<proteinExistence type="predicted"/>
<comment type="caution">
    <text evidence="1">The sequence shown here is derived from an EMBL/GenBank/DDBJ whole genome shotgun (WGS) entry which is preliminary data.</text>
</comment>
<accession>A0AA38SS55</accession>
<keyword evidence="2" id="KW-1185">Reference proteome</keyword>
<evidence type="ECO:0000313" key="2">
    <source>
        <dbReference type="Proteomes" id="UP001172457"/>
    </source>
</evidence>
<dbReference type="GO" id="GO:0006508">
    <property type="term" value="P:proteolysis"/>
    <property type="evidence" value="ECO:0007669"/>
    <property type="project" value="InterPro"/>
</dbReference>
<evidence type="ECO:0000313" key="1">
    <source>
        <dbReference type="EMBL" id="KAJ9538242.1"/>
    </source>
</evidence>
<dbReference type="EMBL" id="JARYMX010000008">
    <property type="protein sequence ID" value="KAJ9538242.1"/>
    <property type="molecule type" value="Genomic_DNA"/>
</dbReference>
<sequence length="249" mass="28629">MKESLGAKDSNSILFEPLASRYRSDKVPLFVLFYFFKLVNHVAKGHWALPELLIDPKFPTSLEVIKSRPRGPKLRISMGMVHNPRSQSPSPFPPGYMATSMGDEVYGEGACTSSVWLRFQHSFDLIMALYDVSKPNTSQRMYRFIQGIIDDQKVMVLIDSGATHNFISTEIRIVMSLQNLDVVEYYLRIQLGYSDEYDKVFNMPRVLPPKSEKEHGILLKEGTEPINVRPYHYPHYQKNEIEKLVKGLL</sequence>